<proteinExistence type="inferred from homology"/>
<dbReference type="Pfam" id="PF00116">
    <property type="entry name" value="COX2"/>
    <property type="match status" value="1"/>
</dbReference>
<dbReference type="SUPFAM" id="SSF49503">
    <property type="entry name" value="Cupredoxins"/>
    <property type="match status" value="1"/>
</dbReference>
<sequence>MSEKRSKAPLIITAFLTFVLGLVLGYAACIAKITYEAKSLMDEVYANLDSLSSDENMQPVSDLVVRVSSSQFAWHFQYARPDGKLGPCKLELVTEENPVGIDRQHPDAQDDWVSQELVLPCNSEVTLALTSTDVIHALGYLPDFYQQDAIPGKDRWLSYPVPDQPLTGTLRCVQLCGTGHDNHTAPYQFVGNDEYKDWTTRQRFPAKP</sequence>
<organism evidence="5 6">
    <name type="scientific">Rubritalea halochordaticola</name>
    <dbReference type="NCBI Taxonomy" id="714537"/>
    <lineage>
        <taxon>Bacteria</taxon>
        <taxon>Pseudomonadati</taxon>
        <taxon>Verrucomicrobiota</taxon>
        <taxon>Verrucomicrobiia</taxon>
        <taxon>Verrucomicrobiales</taxon>
        <taxon>Rubritaleaceae</taxon>
        <taxon>Rubritalea</taxon>
    </lineage>
</organism>
<protein>
    <recommendedName>
        <fullName evidence="4">Cytochrome oxidase subunit II copper A binding domain-containing protein</fullName>
    </recommendedName>
</protein>
<dbReference type="InterPro" id="IPR008972">
    <property type="entry name" value="Cupredoxin"/>
</dbReference>
<evidence type="ECO:0000313" key="5">
    <source>
        <dbReference type="EMBL" id="GAA5497304.1"/>
    </source>
</evidence>
<gene>
    <name evidence="5" type="ORF">Rhal01_03497</name>
</gene>
<dbReference type="PANTHER" id="PTHR22888:SF9">
    <property type="entry name" value="CYTOCHROME C OXIDASE SUBUNIT 2"/>
    <property type="match status" value="1"/>
</dbReference>
<dbReference type="Proteomes" id="UP001424741">
    <property type="component" value="Unassembled WGS sequence"/>
</dbReference>
<reference evidence="5 6" key="1">
    <citation type="submission" date="2024-02" db="EMBL/GenBank/DDBJ databases">
        <title>Rubritalea halochordaticola NBRC 107102.</title>
        <authorList>
            <person name="Ichikawa N."/>
            <person name="Katano-Makiyama Y."/>
            <person name="Hidaka K."/>
        </authorList>
    </citation>
    <scope>NUCLEOTIDE SEQUENCE [LARGE SCALE GENOMIC DNA]</scope>
    <source>
        <strain evidence="5 6">NBRC 107102</strain>
    </source>
</reference>
<name>A0ABP9V5Z5_9BACT</name>
<dbReference type="InterPro" id="IPR002429">
    <property type="entry name" value="CcO_II-like_C"/>
</dbReference>
<comment type="subcellular location">
    <subcellularLocation>
        <location evidence="1">Membrane</location>
    </subcellularLocation>
</comment>
<dbReference type="InterPro" id="IPR045187">
    <property type="entry name" value="CcO_II"/>
</dbReference>
<evidence type="ECO:0000259" key="4">
    <source>
        <dbReference type="PROSITE" id="PS50857"/>
    </source>
</evidence>
<comment type="similarity">
    <text evidence="2">Belongs to the cytochrome c oxidase subunit 2 family.</text>
</comment>
<dbReference type="EMBL" id="BAABRL010000013">
    <property type="protein sequence ID" value="GAA5497304.1"/>
    <property type="molecule type" value="Genomic_DNA"/>
</dbReference>
<feature type="domain" description="Cytochrome oxidase subunit II copper A binding" evidence="4">
    <location>
        <begin position="60"/>
        <end position="201"/>
    </location>
</feature>
<keyword evidence="3" id="KW-0472">Membrane</keyword>
<dbReference type="PANTHER" id="PTHR22888">
    <property type="entry name" value="CYTOCHROME C OXIDASE, SUBUNIT II"/>
    <property type="match status" value="1"/>
</dbReference>
<evidence type="ECO:0000313" key="6">
    <source>
        <dbReference type="Proteomes" id="UP001424741"/>
    </source>
</evidence>
<dbReference type="Gene3D" id="2.60.40.420">
    <property type="entry name" value="Cupredoxins - blue copper proteins"/>
    <property type="match status" value="1"/>
</dbReference>
<dbReference type="RefSeq" id="WP_346189832.1">
    <property type="nucleotide sequence ID" value="NZ_BAABRL010000013.1"/>
</dbReference>
<evidence type="ECO:0000256" key="2">
    <source>
        <dbReference type="ARBA" id="ARBA00007866"/>
    </source>
</evidence>
<accession>A0ABP9V5Z5</accession>
<evidence type="ECO:0000256" key="3">
    <source>
        <dbReference type="ARBA" id="ARBA00023136"/>
    </source>
</evidence>
<evidence type="ECO:0000256" key="1">
    <source>
        <dbReference type="ARBA" id="ARBA00004370"/>
    </source>
</evidence>
<dbReference type="PROSITE" id="PS50857">
    <property type="entry name" value="COX2_CUA"/>
    <property type="match status" value="1"/>
</dbReference>
<keyword evidence="6" id="KW-1185">Reference proteome</keyword>
<comment type="caution">
    <text evidence="5">The sequence shown here is derived from an EMBL/GenBank/DDBJ whole genome shotgun (WGS) entry which is preliminary data.</text>
</comment>